<dbReference type="RefSeq" id="WP_060192532.1">
    <property type="nucleotide sequence ID" value="NZ_LPHD01000049.1"/>
</dbReference>
<dbReference type="EC" id="2.7.1.-" evidence="5"/>
<organism evidence="6 7">
    <name type="scientific">Burkholderia ubonensis</name>
    <dbReference type="NCBI Taxonomy" id="101571"/>
    <lineage>
        <taxon>Bacteria</taxon>
        <taxon>Pseudomonadati</taxon>
        <taxon>Pseudomonadota</taxon>
        <taxon>Betaproteobacteria</taxon>
        <taxon>Burkholderiales</taxon>
        <taxon>Burkholderiaceae</taxon>
        <taxon>Burkholderia</taxon>
        <taxon>Burkholderia cepacia complex</taxon>
    </lineage>
</organism>
<dbReference type="InterPro" id="IPR042080">
    <property type="entry name" value="RNA_2'-PTrans_N"/>
</dbReference>
<evidence type="ECO:0000256" key="2">
    <source>
        <dbReference type="ARBA" id="ARBA00022679"/>
    </source>
</evidence>
<evidence type="ECO:0000313" key="6">
    <source>
        <dbReference type="EMBL" id="KWA84135.1"/>
    </source>
</evidence>
<accession>A0A125DME5</accession>
<reference evidence="6 7" key="1">
    <citation type="submission" date="2015-11" db="EMBL/GenBank/DDBJ databases">
        <title>Expanding the genomic diversity of Burkholderia species for the development of highly accurate diagnostics.</title>
        <authorList>
            <person name="Sahl J."/>
            <person name="Keim P."/>
            <person name="Wagner D."/>
        </authorList>
    </citation>
    <scope>NUCLEOTIDE SEQUENCE [LARGE SCALE GENOMIC DNA]</scope>
    <source>
        <strain evidence="6 7">MSMB2087WGS</strain>
    </source>
</reference>
<evidence type="ECO:0000313" key="7">
    <source>
        <dbReference type="Proteomes" id="UP000060630"/>
    </source>
</evidence>
<protein>
    <recommendedName>
        <fullName evidence="5">Probable RNA 2'-phosphotransferase</fullName>
        <ecNumber evidence="5">2.7.1.-</ecNumber>
    </recommendedName>
</protein>
<dbReference type="Pfam" id="PF01885">
    <property type="entry name" value="PTS_2-RNA"/>
    <property type="match status" value="1"/>
</dbReference>
<dbReference type="HAMAP" id="MF_00299">
    <property type="entry name" value="KptA"/>
    <property type="match status" value="1"/>
</dbReference>
<dbReference type="GO" id="GO:0006388">
    <property type="term" value="P:tRNA splicing, via endonucleolytic cleavage and ligation"/>
    <property type="evidence" value="ECO:0007669"/>
    <property type="project" value="UniProtKB-UniRule"/>
</dbReference>
<dbReference type="SUPFAM" id="SSF56399">
    <property type="entry name" value="ADP-ribosylation"/>
    <property type="match status" value="1"/>
</dbReference>
<sequence length="202" mass="21958">MNKETGVAAAPADLLDASRFLSFVLRHRPEEIGLTLDKEGWANIEDLIAKAQQARKRLTRELIEAVVMTDNKGRYGLSADGSRIRAVQGHSSNQVALSITKTVPPVALYHGTASRYLPAILKEGLVPQSRHYVHLSADVETAAAVGLRHAKKQAEVVILTIDCKAMLAEGGEFFLAENGVWLAKAVPARFLKTEPPSAKAKR</sequence>
<dbReference type="GO" id="GO:0000215">
    <property type="term" value="F:tRNA 2'-phosphotransferase activity"/>
    <property type="evidence" value="ECO:0007669"/>
    <property type="project" value="TreeGrafter"/>
</dbReference>
<name>A0A125DME5_9BURK</name>
<dbReference type="InterPro" id="IPR002745">
    <property type="entry name" value="Ptrans_KptA/Tpt1"/>
</dbReference>
<dbReference type="GO" id="GO:0003950">
    <property type="term" value="F:NAD+ poly-ADP-ribosyltransferase activity"/>
    <property type="evidence" value="ECO:0007669"/>
    <property type="project" value="InterPro"/>
</dbReference>
<comment type="function">
    <text evidence="4 5">Removes the 2'-phosphate from RNA via an intermediate in which the phosphate is ADP-ribosylated by NAD followed by a presumed transesterification to release the RNA and generate ADP-ribose 1''-2''-cyclic phosphate (APPR&gt;P). May function as an ADP-ribosylase.</text>
</comment>
<evidence type="ECO:0000256" key="3">
    <source>
        <dbReference type="ARBA" id="ARBA00023027"/>
    </source>
</evidence>
<dbReference type="PANTHER" id="PTHR12684:SF2">
    <property type="entry name" value="TRNA 2'-PHOSPHOTRANSFERASE 1"/>
    <property type="match status" value="1"/>
</dbReference>
<evidence type="ECO:0000256" key="5">
    <source>
        <dbReference type="HAMAP-Rule" id="MF_00299"/>
    </source>
</evidence>
<dbReference type="InterPro" id="IPR022928">
    <property type="entry name" value="RNA_2'-PTrans_KptA"/>
</dbReference>
<dbReference type="Gene3D" id="1.10.10.970">
    <property type="entry name" value="RNA 2'-phosphotransferase, Tpt1/KptA family, N-terminal domain"/>
    <property type="match status" value="1"/>
</dbReference>
<keyword evidence="2 5" id="KW-0808">Transferase</keyword>
<comment type="caution">
    <text evidence="6">The sequence shown here is derived from an EMBL/GenBank/DDBJ whole genome shotgun (WGS) entry which is preliminary data.</text>
</comment>
<comment type="similarity">
    <text evidence="1 5">Belongs to the KptA/TPT1 family.</text>
</comment>
<keyword evidence="3 5" id="KW-0520">NAD</keyword>
<dbReference type="AlphaFoldDB" id="A0A125DME5"/>
<dbReference type="Proteomes" id="UP000060630">
    <property type="component" value="Unassembled WGS sequence"/>
</dbReference>
<dbReference type="InterPro" id="IPR042081">
    <property type="entry name" value="RNA_2'-PTrans_C"/>
</dbReference>
<proteinExistence type="inferred from homology"/>
<evidence type="ECO:0000256" key="4">
    <source>
        <dbReference type="ARBA" id="ARBA00025212"/>
    </source>
</evidence>
<dbReference type="Gene3D" id="3.20.170.30">
    <property type="match status" value="1"/>
</dbReference>
<dbReference type="EMBL" id="LPHD01000049">
    <property type="protein sequence ID" value="KWA84135.1"/>
    <property type="molecule type" value="Genomic_DNA"/>
</dbReference>
<gene>
    <name evidence="5" type="primary">kptA</name>
    <name evidence="6" type="ORF">WL29_22490</name>
</gene>
<dbReference type="PANTHER" id="PTHR12684">
    <property type="entry name" value="PUTATIVE PHOSPHOTRANSFERASE"/>
    <property type="match status" value="1"/>
</dbReference>
<evidence type="ECO:0000256" key="1">
    <source>
        <dbReference type="ARBA" id="ARBA00009836"/>
    </source>
</evidence>